<evidence type="ECO:0000256" key="1">
    <source>
        <dbReference type="ARBA" id="ARBA00006821"/>
    </source>
</evidence>
<evidence type="ECO:0000256" key="3">
    <source>
        <dbReference type="RuleBase" id="RU361196"/>
    </source>
</evidence>
<dbReference type="InterPro" id="IPR052046">
    <property type="entry name" value="GH57_Enzymes"/>
</dbReference>
<evidence type="ECO:0000313" key="7">
    <source>
        <dbReference type="Proteomes" id="UP000830835"/>
    </source>
</evidence>
<keyword evidence="7" id="KW-1185">Reference proteome</keyword>
<dbReference type="Pfam" id="PF03065">
    <property type="entry name" value="Glyco_hydro_57"/>
    <property type="match status" value="1"/>
</dbReference>
<organism evidence="6 7">
    <name type="scientific">Thermostichus vulcanus str. 'Rupite'</name>
    <dbReference type="NCBI Taxonomy" id="2813851"/>
    <lineage>
        <taxon>Bacteria</taxon>
        <taxon>Bacillati</taxon>
        <taxon>Cyanobacteriota</taxon>
        <taxon>Cyanophyceae</taxon>
        <taxon>Thermostichales</taxon>
        <taxon>Thermostichaceae</taxon>
        <taxon>Thermostichus</taxon>
    </lineage>
</organism>
<dbReference type="InterPro" id="IPR004300">
    <property type="entry name" value="Glyco_hydro_57_N"/>
</dbReference>
<dbReference type="EMBL" id="JAFIRA010000008">
    <property type="protein sequence ID" value="MCJ2542300.1"/>
    <property type="molecule type" value="Genomic_DNA"/>
</dbReference>
<comment type="similarity">
    <text evidence="1 3">Belongs to the glycosyl hydrolase 57 family.</text>
</comment>
<feature type="region of interest" description="Disordered" evidence="4">
    <location>
        <begin position="1"/>
        <end position="30"/>
    </location>
</feature>
<dbReference type="SUPFAM" id="SSF88713">
    <property type="entry name" value="Glycoside hydrolase/deacetylase"/>
    <property type="match status" value="1"/>
</dbReference>
<dbReference type="CDD" id="cd10797">
    <property type="entry name" value="GH57N_APU_like_1"/>
    <property type="match status" value="1"/>
</dbReference>
<reference evidence="6" key="1">
    <citation type="submission" date="2021-02" db="EMBL/GenBank/DDBJ databases">
        <title>The CRISPR/cas machinery reduction and long-range gene transfer in the hot spring cyanobacterium Synechococcus.</title>
        <authorList>
            <person name="Dvorak P."/>
            <person name="Jahodarova E."/>
            <person name="Hasler P."/>
            <person name="Poulickova A."/>
        </authorList>
    </citation>
    <scope>NUCLEOTIDE SEQUENCE</scope>
    <source>
        <strain evidence="6">Rupite</strain>
    </source>
</reference>
<dbReference type="Gene3D" id="3.20.110.10">
    <property type="entry name" value="Glycoside hydrolase 38, N terminal domain"/>
    <property type="match status" value="1"/>
</dbReference>
<accession>A0ABT0C941</accession>
<evidence type="ECO:0000256" key="4">
    <source>
        <dbReference type="SAM" id="MobiDB-lite"/>
    </source>
</evidence>
<dbReference type="Pfam" id="PF12055">
    <property type="entry name" value="DUF3536"/>
    <property type="match status" value="1"/>
</dbReference>
<dbReference type="RefSeq" id="WP_425244359.1">
    <property type="nucleotide sequence ID" value="NZ_JAFIRA010000008.1"/>
</dbReference>
<dbReference type="PANTHER" id="PTHR36306:SF3">
    <property type="entry name" value="GLYCOSIDE HYDROLASE FAMILY 57"/>
    <property type="match status" value="1"/>
</dbReference>
<evidence type="ECO:0000256" key="2">
    <source>
        <dbReference type="ARBA" id="ARBA00023277"/>
    </source>
</evidence>
<proteinExistence type="inferred from homology"/>
<protein>
    <submittedName>
        <fullName evidence="6">DUF3536 domain-containing protein</fullName>
    </submittedName>
</protein>
<evidence type="ECO:0000259" key="5">
    <source>
        <dbReference type="Pfam" id="PF03065"/>
    </source>
</evidence>
<dbReference type="InterPro" id="IPR011330">
    <property type="entry name" value="Glyco_hydro/deAcase_b/a-brl"/>
</dbReference>
<comment type="caution">
    <text evidence="6">The sequence shown here is derived from an EMBL/GenBank/DDBJ whole genome shotgun (WGS) entry which is preliminary data.</text>
</comment>
<evidence type="ECO:0000313" key="6">
    <source>
        <dbReference type="EMBL" id="MCJ2542300.1"/>
    </source>
</evidence>
<keyword evidence="2 3" id="KW-0119">Carbohydrate metabolism</keyword>
<dbReference type="InterPro" id="IPR027291">
    <property type="entry name" value="Glyco_hydro_38_N_sf"/>
</dbReference>
<dbReference type="Proteomes" id="UP000830835">
    <property type="component" value="Unassembled WGS sequence"/>
</dbReference>
<dbReference type="InterPro" id="IPR021923">
    <property type="entry name" value="DUF3536"/>
</dbReference>
<feature type="domain" description="Glycoside hydrolase family 57 N-terminal" evidence="5">
    <location>
        <begin position="143"/>
        <end position="352"/>
    </location>
</feature>
<name>A0ABT0C941_THEVL</name>
<sequence length="875" mass="100672">MMPSGSHPSAKPAAHSGQDPPPSSQPDAAPPVKVRAMVTAPYVILHGHFYQPPREDPSLNRIQRQPSASPFHDWNERILAECYRPNAFARILDDQGQVVRIVNNYEYLSFNFGPTLLSWLEQQDMEVYQRILAADRLSAERLNGHGNAIAQVYNHIILPLANERDKYTQIRWGIADFQHRFGRYPQGMWLAETAIDAATVVALVECGIRFVILAPSQAQRIRPLGQSEWIDVSQNQIDPRRPYRCFTPDRDGYLDIFFFDGPISRDLGFGDMVYSSYHLAERFHSALRPAKEGNLLQEALLLNCATDGETFGHHKRGVERTLAYAFCEEFPRRGWQVGNYSHFLSQHPPTWEVQLKPVTAWSCAHGVGRWSRDCGCGGGGGWHQRWRQPLRESLNWLRDQLAEIYEMEAKAYLRDPWLARDRYIEVILERERCDAFLREHQSHRLSAEDQVAVLRLLEMQRYSQLMFTSCGWFFEELSRPEGVQILRYAARAIQLAAEVSQLNLEEEFLHRLSKAPSNVDTYKNGEGVYWALVRPSLISPHRLVAQQAMASIFNGIPHRQSGSHGYVLEQVDRERLQLGASTLTIGRVKLTYPTTREEHDLIYAVLHIGGWDFQCGVKSFAGRRAYEQLKTRLLSGSQSRVQLILLLQELFGPETFDLNTLTDEDRQQMMRWLTQDTLTRLAQLYRQTYLDNYGVLMAFRADGLPIPEELLAAAQITLNQRLLASLRAMEMEEGKRDHLMELRAIAQEAEQLGCQLRREEAAHALDRLLHRGMWHLAHAFDPETFSEHLYNLEEWLQLAADLRLPIAIDRLQELYLTGLERQISPRCPAWPQEECQDISADNLHRLLQVGQRIRVNVSAWLRHLQPQQGGFNPDI</sequence>
<dbReference type="PANTHER" id="PTHR36306">
    <property type="entry name" value="ALPHA-AMYLASE-RELATED-RELATED"/>
    <property type="match status" value="1"/>
</dbReference>
<gene>
    <name evidence="6" type="ORF">JX360_05170</name>
</gene>